<evidence type="ECO:0000256" key="5">
    <source>
        <dbReference type="ARBA" id="ARBA00022679"/>
    </source>
</evidence>
<comment type="catalytic activity">
    <reaction evidence="1">
        <text>2 alpha,alpha'-trehalose 6-mycolate = alpha,alpha'-trehalose 6,6'-bismycolate + alpha,alpha-trehalose</text>
        <dbReference type="Rhea" id="RHEA:23472"/>
        <dbReference type="ChEBI" id="CHEBI:16551"/>
        <dbReference type="ChEBI" id="CHEBI:18195"/>
        <dbReference type="ChEBI" id="CHEBI:18234"/>
        <dbReference type="EC" id="2.3.1.122"/>
    </reaction>
</comment>
<reference evidence="9 10" key="2">
    <citation type="submission" date="2022-06" db="EMBL/GenBank/DDBJ databases">
        <title>Genomic Encyclopedia of Type Strains, Phase I: the one thousand microbial genomes (KMG-I) project.</title>
        <authorList>
            <person name="Kyrpides N."/>
        </authorList>
    </citation>
    <scope>NUCLEOTIDE SEQUENCE [LARGE SCALE GENOMIC DNA]</scope>
    <source>
        <strain evidence="9 10">DSM 43889</strain>
    </source>
</reference>
<reference evidence="9 10" key="1">
    <citation type="submission" date="2013-07" db="EMBL/GenBank/DDBJ databases">
        <authorList>
            <consortium name="DOE Joint Genome Institute"/>
            <person name="Reeve W."/>
            <person name="Huntemann M."/>
            <person name="Han J."/>
            <person name="Chen A."/>
            <person name="Kyrpides N."/>
            <person name="Mavromatis K."/>
            <person name="Markowitz V."/>
            <person name="Palaniappan K."/>
            <person name="Ivanova N."/>
            <person name="Schaumberg A."/>
            <person name="Pati A."/>
            <person name="Liolios K."/>
            <person name="Nordberg H.P."/>
            <person name="Cantor M.N."/>
            <person name="Hua S.X."/>
            <person name="Woyke T."/>
        </authorList>
    </citation>
    <scope>NUCLEOTIDE SEQUENCE [LARGE SCALE GENOMIC DNA]</scope>
    <source>
        <strain evidence="9 10">DSM 43889</strain>
    </source>
</reference>
<accession>A0ABT1JR79</accession>
<dbReference type="InterPro" id="IPR050583">
    <property type="entry name" value="Mycobacterial_A85_antigen"/>
</dbReference>
<dbReference type="EC" id="2.3.1.20" evidence="4"/>
<evidence type="ECO:0000256" key="2">
    <source>
        <dbReference type="ARBA" id="ARBA00005874"/>
    </source>
</evidence>
<evidence type="ECO:0000256" key="3">
    <source>
        <dbReference type="ARBA" id="ARBA00012820"/>
    </source>
</evidence>
<dbReference type="InterPro" id="IPR000801">
    <property type="entry name" value="Esterase-like"/>
</dbReference>
<dbReference type="Pfam" id="PF00756">
    <property type="entry name" value="Esterase"/>
    <property type="match status" value="1"/>
</dbReference>
<evidence type="ECO:0000256" key="8">
    <source>
        <dbReference type="ARBA" id="ARBA00048109"/>
    </source>
</evidence>
<dbReference type="Gene3D" id="3.40.50.1820">
    <property type="entry name" value="alpha/beta hydrolase"/>
    <property type="match status" value="1"/>
</dbReference>
<proteinExistence type="inferred from homology"/>
<comment type="similarity">
    <text evidence="2">Belongs to the mycobacterial A85 antigen family.</text>
</comment>
<dbReference type="InterPro" id="IPR029058">
    <property type="entry name" value="AB_hydrolase_fold"/>
</dbReference>
<evidence type="ECO:0000313" key="9">
    <source>
        <dbReference type="EMBL" id="MCP2334181.1"/>
    </source>
</evidence>
<dbReference type="PANTHER" id="PTHR48098">
    <property type="entry name" value="ENTEROCHELIN ESTERASE-RELATED"/>
    <property type="match status" value="1"/>
</dbReference>
<organism evidence="9 10">
    <name type="scientific">Actinoalloteichus caeruleus DSM 43889</name>
    <dbReference type="NCBI Taxonomy" id="1120930"/>
    <lineage>
        <taxon>Bacteria</taxon>
        <taxon>Bacillati</taxon>
        <taxon>Actinomycetota</taxon>
        <taxon>Actinomycetes</taxon>
        <taxon>Pseudonocardiales</taxon>
        <taxon>Pseudonocardiaceae</taxon>
        <taxon>Actinoalloteichus</taxon>
        <taxon>Actinoalloteichus cyanogriseus</taxon>
    </lineage>
</organism>
<dbReference type="EC" id="2.3.1.122" evidence="3"/>
<name>A0ABT1JR79_ACTCY</name>
<evidence type="ECO:0000313" key="10">
    <source>
        <dbReference type="Proteomes" id="UP000791080"/>
    </source>
</evidence>
<comment type="caution">
    <text evidence="9">The sequence shown here is derived from an EMBL/GenBank/DDBJ whole genome shotgun (WGS) entry which is preliminary data.</text>
</comment>
<keyword evidence="5" id="KW-0808">Transferase</keyword>
<dbReference type="PANTHER" id="PTHR48098:SF1">
    <property type="entry name" value="DIACYLGLYCEROL ACYLTRANSFERASE_MYCOLYLTRANSFERASE AG85A"/>
    <property type="match status" value="1"/>
</dbReference>
<comment type="catalytic activity">
    <reaction evidence="8">
        <text>an acyl-CoA + a 1,2-diacyl-sn-glycerol = a triacyl-sn-glycerol + CoA</text>
        <dbReference type="Rhea" id="RHEA:10868"/>
        <dbReference type="ChEBI" id="CHEBI:17815"/>
        <dbReference type="ChEBI" id="CHEBI:57287"/>
        <dbReference type="ChEBI" id="CHEBI:58342"/>
        <dbReference type="ChEBI" id="CHEBI:64615"/>
        <dbReference type="EC" id="2.3.1.20"/>
    </reaction>
</comment>
<dbReference type="EMBL" id="AUBJ02000001">
    <property type="protein sequence ID" value="MCP2334181.1"/>
    <property type="molecule type" value="Genomic_DNA"/>
</dbReference>
<keyword evidence="10" id="KW-1185">Reference proteome</keyword>
<sequence length="322" mass="34580">MGKHRLIRQSRSMDRRTVLAAGGALGGSLAAMLFSFTQGISQASSRNQVGIPSGLDPMPPLDTMPTAPAPAPGTDWRQAGPPETVIDEVHSYFRGRTVELLTVRPAGELPRSTPVCLVLHGRNGNARHPGFTTLPQALGDAIAAGAVPPYAFALVDGGNSYWHEHERGDDPMGMLLEEVPRWLARRGLGGPSGQPAAVAGVSMGGFGALLYARRRNERRRPVRACATLAPALITTWEEMKLRNAFHDEADWASMDPLRHIDKLGTVPNGIWCGTEDQFIEGARLFTAAAKPEISSLSPGGHSLEYFNGSLPAMVRFLGRHLG</sequence>
<dbReference type="InterPro" id="IPR006311">
    <property type="entry name" value="TAT_signal"/>
</dbReference>
<evidence type="ECO:0000256" key="7">
    <source>
        <dbReference type="ARBA" id="ARBA00032572"/>
    </source>
</evidence>
<dbReference type="GO" id="GO:0016787">
    <property type="term" value="F:hydrolase activity"/>
    <property type="evidence" value="ECO:0007669"/>
    <property type="project" value="UniProtKB-KW"/>
</dbReference>
<evidence type="ECO:0000256" key="1">
    <source>
        <dbReference type="ARBA" id="ARBA00000697"/>
    </source>
</evidence>
<dbReference type="Proteomes" id="UP000791080">
    <property type="component" value="Unassembled WGS sequence"/>
</dbReference>
<evidence type="ECO:0000256" key="6">
    <source>
        <dbReference type="ARBA" id="ARBA00023315"/>
    </source>
</evidence>
<protein>
    <recommendedName>
        <fullName evidence="7">Acyl-CoA:diacylglycerol acyltransferase</fullName>
        <ecNumber evidence="3">2.3.1.122</ecNumber>
        <ecNumber evidence="4">2.3.1.20</ecNumber>
    </recommendedName>
</protein>
<evidence type="ECO:0000256" key="4">
    <source>
        <dbReference type="ARBA" id="ARBA00013244"/>
    </source>
</evidence>
<dbReference type="SUPFAM" id="SSF53474">
    <property type="entry name" value="alpha/beta-Hydrolases"/>
    <property type="match status" value="1"/>
</dbReference>
<gene>
    <name evidence="9" type="ORF">G443_004451</name>
</gene>
<keyword evidence="9" id="KW-0378">Hydrolase</keyword>
<keyword evidence="6" id="KW-0012">Acyltransferase</keyword>
<dbReference type="PROSITE" id="PS51318">
    <property type="entry name" value="TAT"/>
    <property type="match status" value="1"/>
</dbReference>